<gene>
    <name evidence="3" type="ORF">K470DRAFT_260138</name>
</gene>
<dbReference type="EMBL" id="MU006017">
    <property type="protein sequence ID" value="KAF2858138.1"/>
    <property type="molecule type" value="Genomic_DNA"/>
</dbReference>
<name>A0A6A7BUG6_9PEZI</name>
<evidence type="ECO:0000256" key="1">
    <source>
        <dbReference type="SAM" id="Coils"/>
    </source>
</evidence>
<protein>
    <submittedName>
        <fullName evidence="3">Uncharacterized protein</fullName>
    </submittedName>
</protein>
<feature type="region of interest" description="Disordered" evidence="2">
    <location>
        <begin position="1"/>
        <end position="55"/>
    </location>
</feature>
<feature type="compositionally biased region" description="Basic and acidic residues" evidence="2">
    <location>
        <begin position="29"/>
        <end position="55"/>
    </location>
</feature>
<evidence type="ECO:0000256" key="2">
    <source>
        <dbReference type="SAM" id="MobiDB-lite"/>
    </source>
</evidence>
<proteinExistence type="predicted"/>
<dbReference type="Proteomes" id="UP000799421">
    <property type="component" value="Unassembled WGS sequence"/>
</dbReference>
<evidence type="ECO:0000313" key="4">
    <source>
        <dbReference type="Proteomes" id="UP000799421"/>
    </source>
</evidence>
<feature type="coiled-coil region" evidence="1">
    <location>
        <begin position="55"/>
        <end position="103"/>
    </location>
</feature>
<keyword evidence="4" id="KW-1185">Reference proteome</keyword>
<evidence type="ECO:0000313" key="3">
    <source>
        <dbReference type="EMBL" id="KAF2858138.1"/>
    </source>
</evidence>
<dbReference type="AlphaFoldDB" id="A0A6A7BUG6"/>
<accession>A0A6A7BUG6</accession>
<organism evidence="3 4">
    <name type="scientific">Piedraia hortae CBS 480.64</name>
    <dbReference type="NCBI Taxonomy" id="1314780"/>
    <lineage>
        <taxon>Eukaryota</taxon>
        <taxon>Fungi</taxon>
        <taxon>Dikarya</taxon>
        <taxon>Ascomycota</taxon>
        <taxon>Pezizomycotina</taxon>
        <taxon>Dothideomycetes</taxon>
        <taxon>Dothideomycetidae</taxon>
        <taxon>Capnodiales</taxon>
        <taxon>Piedraiaceae</taxon>
        <taxon>Piedraia</taxon>
    </lineage>
</organism>
<keyword evidence="1" id="KW-0175">Coiled coil</keyword>
<feature type="compositionally biased region" description="Polar residues" evidence="2">
    <location>
        <begin position="1"/>
        <end position="22"/>
    </location>
</feature>
<sequence length="379" mass="42681">MASPVSTTSSNVERLRSPSTKIANLRAAFEQKPEDGGLKVRKREPPKESRDDRELQQLREQLEKEVELRRQCEEKCAFQERQLEECKETLEVQAKELQELTRRKEQPEPAADQFALQDQVTELKRIISTLTSDNTTNSTATDASLINELRLLHHHMQNWVVTHFRRAKTTAAPDDLCSRLEDVTDAKHVDALASLYDPFDPSMRLAVYQSTAMLFITDIFASPLLFGVAEGRQPWQTHVLQTARSFASILSPSAFDEWRARTLDSLRPTRVLQEASESAGAVVANSICHVLAAVTDSEPTDTQRTSLQVIIRKAITLAHLFAVQRTRYEFIMPSVGQTFDPNIMESDDEGAAVKCATFPAVIKLDEARTVLLKAKVMAY</sequence>
<dbReference type="OrthoDB" id="5328813at2759"/>
<reference evidence="3" key="1">
    <citation type="journal article" date="2020" name="Stud. Mycol.">
        <title>101 Dothideomycetes genomes: a test case for predicting lifestyles and emergence of pathogens.</title>
        <authorList>
            <person name="Haridas S."/>
            <person name="Albert R."/>
            <person name="Binder M."/>
            <person name="Bloem J."/>
            <person name="Labutti K."/>
            <person name="Salamov A."/>
            <person name="Andreopoulos B."/>
            <person name="Baker S."/>
            <person name="Barry K."/>
            <person name="Bills G."/>
            <person name="Bluhm B."/>
            <person name="Cannon C."/>
            <person name="Castanera R."/>
            <person name="Culley D."/>
            <person name="Daum C."/>
            <person name="Ezra D."/>
            <person name="Gonzalez J."/>
            <person name="Henrissat B."/>
            <person name="Kuo A."/>
            <person name="Liang C."/>
            <person name="Lipzen A."/>
            <person name="Lutzoni F."/>
            <person name="Magnuson J."/>
            <person name="Mondo S."/>
            <person name="Nolan M."/>
            <person name="Ohm R."/>
            <person name="Pangilinan J."/>
            <person name="Park H.-J."/>
            <person name="Ramirez L."/>
            <person name="Alfaro M."/>
            <person name="Sun H."/>
            <person name="Tritt A."/>
            <person name="Yoshinaga Y."/>
            <person name="Zwiers L.-H."/>
            <person name="Turgeon B."/>
            <person name="Goodwin S."/>
            <person name="Spatafora J."/>
            <person name="Crous P."/>
            <person name="Grigoriev I."/>
        </authorList>
    </citation>
    <scope>NUCLEOTIDE SEQUENCE</scope>
    <source>
        <strain evidence="3">CBS 480.64</strain>
    </source>
</reference>